<keyword evidence="2" id="KW-1185">Reference proteome</keyword>
<name>A0ABT7HT69_9BACT</name>
<evidence type="ECO:0000313" key="2">
    <source>
        <dbReference type="Proteomes" id="UP001173801"/>
    </source>
</evidence>
<evidence type="ECO:0000313" key="1">
    <source>
        <dbReference type="EMBL" id="MDL0090060.1"/>
    </source>
</evidence>
<protein>
    <submittedName>
        <fullName evidence="1">Uncharacterized protein</fullName>
    </submittedName>
</protein>
<reference evidence="1" key="2">
    <citation type="journal article" date="2023" name="Microorganisms">
        <title>Isolation and Genomic Characteristics of Cat-Borne Campylobacter felis sp. nov. and Sheep-Borne Campylobacter ovis sp. nov.</title>
        <authorList>
            <person name="Wang H."/>
            <person name="Li Y."/>
            <person name="Gu Y."/>
            <person name="Zhou G."/>
            <person name="Chen X."/>
            <person name="Zhang X."/>
            <person name="Shao Z."/>
            <person name="Zhang J."/>
            <person name="Zhang M."/>
        </authorList>
    </citation>
    <scope>NUCLEOTIDE SEQUENCE</scope>
    <source>
        <strain evidence="1">PS10</strain>
    </source>
</reference>
<dbReference type="Proteomes" id="UP001173801">
    <property type="component" value="Unassembled WGS sequence"/>
</dbReference>
<dbReference type="RefSeq" id="WP_284938875.1">
    <property type="nucleotide sequence ID" value="NZ_JANURM010000044.1"/>
</dbReference>
<accession>A0ABT7HT69</accession>
<proteinExistence type="predicted"/>
<dbReference type="EMBL" id="JANURM010000044">
    <property type="protein sequence ID" value="MDL0090060.1"/>
    <property type="molecule type" value="Genomic_DNA"/>
</dbReference>
<sequence>MKKIISYWTDFEEIFADESGFRAIFGDYSHKGTAPKETRVGIYYDETETSDPSPTARSVIAPLKLSKQASKAFLLGLEIIKNENLNAKLEKLSSN</sequence>
<gene>
    <name evidence="1" type="ORF">NYG85_11910</name>
</gene>
<comment type="caution">
    <text evidence="1">The sequence shown here is derived from an EMBL/GenBank/DDBJ whole genome shotgun (WGS) entry which is preliminary data.</text>
</comment>
<reference evidence="1" key="1">
    <citation type="submission" date="2022-08" db="EMBL/GenBank/DDBJ databases">
        <authorList>
            <person name="Wang H."/>
        </authorList>
    </citation>
    <scope>NUCLEOTIDE SEQUENCE</scope>
    <source>
        <strain evidence="1">PS10</strain>
    </source>
</reference>
<organism evidence="1 2">
    <name type="scientific">Campylobacter gastrosuis</name>
    <dbReference type="NCBI Taxonomy" id="2974576"/>
    <lineage>
        <taxon>Bacteria</taxon>
        <taxon>Pseudomonadati</taxon>
        <taxon>Campylobacterota</taxon>
        <taxon>Epsilonproteobacteria</taxon>
        <taxon>Campylobacterales</taxon>
        <taxon>Campylobacteraceae</taxon>
        <taxon>Campylobacter</taxon>
    </lineage>
</organism>